<dbReference type="InterPro" id="IPR016186">
    <property type="entry name" value="C-type_lectin-like/link_sf"/>
</dbReference>
<dbReference type="RefSeq" id="XP_038870148.1">
    <property type="nucleotide sequence ID" value="XM_039014220.1"/>
</dbReference>
<proteinExistence type="predicted"/>
<dbReference type="SUPFAM" id="SSF56436">
    <property type="entry name" value="C-type lectin-like"/>
    <property type="match status" value="2"/>
</dbReference>
<gene>
    <name evidence="2" type="primary">LOC120063906</name>
</gene>
<evidence type="ECO:0000313" key="2">
    <source>
        <dbReference type="RefSeq" id="XP_038870148.1"/>
    </source>
</evidence>
<dbReference type="Proteomes" id="UP000808372">
    <property type="component" value="Chromosome 19"/>
</dbReference>
<dbReference type="PANTHER" id="PTHR45784">
    <property type="entry name" value="C-TYPE LECTIN DOMAIN FAMILY 20 MEMBER A-RELATED"/>
    <property type="match status" value="1"/>
</dbReference>
<dbReference type="GeneID" id="120063906"/>
<keyword evidence="1" id="KW-1185">Reference proteome</keyword>
<accession>A0A8U1F606</accession>
<dbReference type="AlphaFoldDB" id="A0A8U1F606"/>
<sequence length="133" mass="15564">MTWSEAQHYCREHYTDLATIHNMEDIDMLIKTLDSGYTGEAWARSGRPGKQFSYCRENHTDLASVRNIDENTKTSLEENKMWGEALDYCREKHVDLVSVHSQRVQQRARRASTDHVWLVLRYTCTLVLGEWNG</sequence>
<protein>
    <submittedName>
        <fullName evidence="2">L-selectin-like</fullName>
    </submittedName>
</protein>
<name>A0A8U1F606_SALNM</name>
<dbReference type="Gene3D" id="3.10.100.10">
    <property type="entry name" value="Mannose-Binding Protein A, subunit A"/>
    <property type="match status" value="2"/>
</dbReference>
<dbReference type="KEGG" id="snh:120063906"/>
<dbReference type="InterPro" id="IPR016187">
    <property type="entry name" value="CTDL_fold"/>
</dbReference>
<evidence type="ECO:0000313" key="1">
    <source>
        <dbReference type="Proteomes" id="UP000808372"/>
    </source>
</evidence>
<dbReference type="PANTHER" id="PTHR45784:SF3">
    <property type="entry name" value="C-TYPE LECTIN DOMAIN FAMILY 4 MEMBER K-LIKE-RELATED"/>
    <property type="match status" value="1"/>
</dbReference>
<reference evidence="2" key="1">
    <citation type="submission" date="2025-08" db="UniProtKB">
        <authorList>
            <consortium name="RefSeq"/>
        </authorList>
    </citation>
    <scope>IDENTIFICATION</scope>
    <source>
        <tissue evidence="2">White muscle</tissue>
    </source>
</reference>
<organism evidence="1 2">
    <name type="scientific">Salvelinus namaycush</name>
    <name type="common">Lake trout</name>
    <name type="synonym">Salmo namaycush</name>
    <dbReference type="NCBI Taxonomy" id="8040"/>
    <lineage>
        <taxon>Eukaryota</taxon>
        <taxon>Metazoa</taxon>
        <taxon>Chordata</taxon>
        <taxon>Craniata</taxon>
        <taxon>Vertebrata</taxon>
        <taxon>Euteleostomi</taxon>
        <taxon>Actinopterygii</taxon>
        <taxon>Neopterygii</taxon>
        <taxon>Teleostei</taxon>
        <taxon>Protacanthopterygii</taxon>
        <taxon>Salmoniformes</taxon>
        <taxon>Salmonidae</taxon>
        <taxon>Salmoninae</taxon>
        <taxon>Salvelinus</taxon>
    </lineage>
</organism>